<feature type="transmembrane region" description="Helical" evidence="10">
    <location>
        <begin position="82"/>
        <end position="101"/>
    </location>
</feature>
<dbReference type="GO" id="GO:0005524">
    <property type="term" value="F:ATP binding"/>
    <property type="evidence" value="ECO:0007669"/>
    <property type="project" value="UniProtKB-KW"/>
</dbReference>
<dbReference type="InterPro" id="IPR050482">
    <property type="entry name" value="Sensor_HK_TwoCompSys"/>
</dbReference>
<organism evidence="12 13">
    <name type="scientific">Leucobacter denitrificans</name>
    <dbReference type="NCBI Taxonomy" id="683042"/>
    <lineage>
        <taxon>Bacteria</taxon>
        <taxon>Bacillati</taxon>
        <taxon>Actinomycetota</taxon>
        <taxon>Actinomycetes</taxon>
        <taxon>Micrococcales</taxon>
        <taxon>Microbacteriaceae</taxon>
        <taxon>Leucobacter</taxon>
    </lineage>
</organism>
<feature type="compositionally biased region" description="Polar residues" evidence="9">
    <location>
        <begin position="407"/>
        <end position="418"/>
    </location>
</feature>
<keyword evidence="10" id="KW-0812">Transmembrane</keyword>
<evidence type="ECO:0000256" key="5">
    <source>
        <dbReference type="ARBA" id="ARBA00022741"/>
    </source>
</evidence>
<dbReference type="Pfam" id="PF07730">
    <property type="entry name" value="HisKA_3"/>
    <property type="match status" value="1"/>
</dbReference>
<gene>
    <name evidence="12" type="ORF">H9L06_08005</name>
</gene>
<name>A0A7G9S803_9MICO</name>
<dbReference type="Gene3D" id="3.30.565.10">
    <property type="entry name" value="Histidine kinase-like ATPase, C-terminal domain"/>
    <property type="match status" value="1"/>
</dbReference>
<evidence type="ECO:0000313" key="13">
    <source>
        <dbReference type="Proteomes" id="UP000515934"/>
    </source>
</evidence>
<dbReference type="Proteomes" id="UP000515934">
    <property type="component" value="Chromosome"/>
</dbReference>
<dbReference type="EC" id="2.7.13.3" evidence="2"/>
<evidence type="ECO:0000256" key="4">
    <source>
        <dbReference type="ARBA" id="ARBA00022679"/>
    </source>
</evidence>
<feature type="domain" description="Histidine kinase/HSP90-like ATPase" evidence="11">
    <location>
        <begin position="308"/>
        <end position="405"/>
    </location>
</feature>
<keyword evidence="10" id="KW-1133">Transmembrane helix</keyword>
<keyword evidence="4" id="KW-0808">Transferase</keyword>
<protein>
    <recommendedName>
        <fullName evidence="2">histidine kinase</fullName>
        <ecNumber evidence="2">2.7.13.3</ecNumber>
    </recommendedName>
</protein>
<evidence type="ECO:0000256" key="1">
    <source>
        <dbReference type="ARBA" id="ARBA00000085"/>
    </source>
</evidence>
<keyword evidence="3" id="KW-0597">Phosphoprotein</keyword>
<dbReference type="InterPro" id="IPR017205">
    <property type="entry name" value="Sig_transdc_His_kinase_ChrS"/>
</dbReference>
<dbReference type="GO" id="GO:0000155">
    <property type="term" value="F:phosphorelay sensor kinase activity"/>
    <property type="evidence" value="ECO:0007669"/>
    <property type="project" value="InterPro"/>
</dbReference>
<dbReference type="PANTHER" id="PTHR24421">
    <property type="entry name" value="NITRATE/NITRITE SENSOR PROTEIN NARX-RELATED"/>
    <property type="match status" value="1"/>
</dbReference>
<evidence type="ECO:0000256" key="10">
    <source>
        <dbReference type="SAM" id="Phobius"/>
    </source>
</evidence>
<dbReference type="GO" id="GO:0046983">
    <property type="term" value="F:protein dimerization activity"/>
    <property type="evidence" value="ECO:0007669"/>
    <property type="project" value="InterPro"/>
</dbReference>
<evidence type="ECO:0000256" key="2">
    <source>
        <dbReference type="ARBA" id="ARBA00012438"/>
    </source>
</evidence>
<feature type="transmembrane region" description="Helical" evidence="10">
    <location>
        <begin position="40"/>
        <end position="61"/>
    </location>
</feature>
<evidence type="ECO:0000259" key="11">
    <source>
        <dbReference type="SMART" id="SM00387"/>
    </source>
</evidence>
<sequence>MSRTLRWWDLACAAVLAFMLIVMLIEGISGAPYWAASLETVLRVALLVAPALLLALLWVTLGRSSLREGLCDLPLSGRSGTFLVLLLLVLALGTATAPMYAMLQAIAYPVVWTIAIDYRGAVLWCLAVATAVGAGMYLGLSPLDPNSALASSLTTALVSLVFSIAMGTWITRIHAQGESYRELAEQLERSQGEVAALSQEAGAAAERERMSRDLHDTLTQTLAGLVMLSEQTERALDAGDESRARDRLARVESAARAAVAEARALVATTQPIGEDGLERAIERVAAALRADTGLEVECTLTNVELAREREVVLLRAVQEGLANARKHAKASRVVITLEPLGDGGARLRVDDDGVGPDADAADPTRGGGFGLTGLADRVRQVEGEARFGARAGGGSRLEVELAPARSATETGHTNSGHTDSGEIDPSERVDA</sequence>
<proteinExistence type="predicted"/>
<dbReference type="PANTHER" id="PTHR24421:SF10">
    <property type="entry name" value="NITRATE_NITRITE SENSOR PROTEIN NARQ"/>
    <property type="match status" value="1"/>
</dbReference>
<feature type="region of interest" description="Disordered" evidence="9">
    <location>
        <begin position="347"/>
        <end position="371"/>
    </location>
</feature>
<dbReference type="Gene3D" id="1.20.5.1930">
    <property type="match status" value="1"/>
</dbReference>
<evidence type="ECO:0000256" key="9">
    <source>
        <dbReference type="SAM" id="MobiDB-lite"/>
    </source>
</evidence>
<dbReference type="EMBL" id="CP060716">
    <property type="protein sequence ID" value="QNN63978.1"/>
    <property type="molecule type" value="Genomic_DNA"/>
</dbReference>
<dbReference type="PIRSF" id="PIRSF037434">
    <property type="entry name" value="STHK_ChrS"/>
    <property type="match status" value="1"/>
</dbReference>
<keyword evidence="8" id="KW-0902">Two-component regulatory system</keyword>
<dbReference type="SUPFAM" id="SSF55874">
    <property type="entry name" value="ATPase domain of HSP90 chaperone/DNA topoisomerase II/histidine kinase"/>
    <property type="match status" value="1"/>
</dbReference>
<dbReference type="InterPro" id="IPR003594">
    <property type="entry name" value="HATPase_dom"/>
</dbReference>
<keyword evidence="5" id="KW-0547">Nucleotide-binding</keyword>
<dbReference type="GO" id="GO:0016020">
    <property type="term" value="C:membrane"/>
    <property type="evidence" value="ECO:0007669"/>
    <property type="project" value="InterPro"/>
</dbReference>
<evidence type="ECO:0000256" key="8">
    <source>
        <dbReference type="ARBA" id="ARBA00023012"/>
    </source>
</evidence>
<keyword evidence="6 12" id="KW-0418">Kinase</keyword>
<reference evidence="12 13" key="1">
    <citation type="submission" date="2020-08" db="EMBL/GenBank/DDBJ databases">
        <title>Genome sequence of Leucobacter denitrificans KACC 14055T.</title>
        <authorList>
            <person name="Hyun D.-W."/>
            <person name="Bae J.-W."/>
        </authorList>
    </citation>
    <scope>NUCLEOTIDE SEQUENCE [LARGE SCALE GENOMIC DNA]</scope>
    <source>
        <strain evidence="12 13">KACC 14055</strain>
    </source>
</reference>
<dbReference type="SMART" id="SM00387">
    <property type="entry name" value="HATPase_c"/>
    <property type="match status" value="1"/>
</dbReference>
<dbReference type="CDD" id="cd16917">
    <property type="entry name" value="HATPase_UhpB-NarQ-NarX-like"/>
    <property type="match status" value="1"/>
</dbReference>
<dbReference type="InterPro" id="IPR036890">
    <property type="entry name" value="HATPase_C_sf"/>
</dbReference>
<feature type="transmembrane region" description="Helical" evidence="10">
    <location>
        <begin position="147"/>
        <end position="170"/>
    </location>
</feature>
<dbReference type="AlphaFoldDB" id="A0A7G9S803"/>
<dbReference type="KEGG" id="ldn:H9L06_08005"/>
<comment type="catalytic activity">
    <reaction evidence="1">
        <text>ATP + protein L-histidine = ADP + protein N-phospho-L-histidine.</text>
        <dbReference type="EC" id="2.7.13.3"/>
    </reaction>
</comment>
<feature type="region of interest" description="Disordered" evidence="9">
    <location>
        <begin position="386"/>
        <end position="431"/>
    </location>
</feature>
<dbReference type="InterPro" id="IPR011712">
    <property type="entry name" value="Sig_transdc_His_kin_sub3_dim/P"/>
</dbReference>
<evidence type="ECO:0000256" key="6">
    <source>
        <dbReference type="ARBA" id="ARBA00022777"/>
    </source>
</evidence>
<evidence type="ECO:0000256" key="7">
    <source>
        <dbReference type="ARBA" id="ARBA00022840"/>
    </source>
</evidence>
<keyword evidence="7" id="KW-0067">ATP-binding</keyword>
<keyword evidence="13" id="KW-1185">Reference proteome</keyword>
<keyword evidence="10" id="KW-0472">Membrane</keyword>
<dbReference type="Pfam" id="PF02518">
    <property type="entry name" value="HATPase_c"/>
    <property type="match status" value="1"/>
</dbReference>
<evidence type="ECO:0000256" key="3">
    <source>
        <dbReference type="ARBA" id="ARBA00022553"/>
    </source>
</evidence>
<evidence type="ECO:0000313" key="12">
    <source>
        <dbReference type="EMBL" id="QNN63978.1"/>
    </source>
</evidence>
<accession>A0A7G9S803</accession>
<feature type="transmembrane region" description="Helical" evidence="10">
    <location>
        <begin position="121"/>
        <end position="140"/>
    </location>
</feature>